<feature type="region of interest" description="Disordered" evidence="1">
    <location>
        <begin position="102"/>
        <end position="142"/>
    </location>
</feature>
<evidence type="ECO:0000313" key="2">
    <source>
        <dbReference type="EMBL" id="GDY29306.1"/>
    </source>
</evidence>
<feature type="region of interest" description="Disordered" evidence="1">
    <location>
        <begin position="649"/>
        <end position="916"/>
    </location>
</feature>
<protein>
    <recommendedName>
        <fullName evidence="4">WXG100 family type VII secretion target</fullName>
    </recommendedName>
</protein>
<keyword evidence="3" id="KW-1185">Reference proteome</keyword>
<organism evidence="2 3">
    <name type="scientific">Gandjariella thermophila</name>
    <dbReference type="NCBI Taxonomy" id="1931992"/>
    <lineage>
        <taxon>Bacteria</taxon>
        <taxon>Bacillati</taxon>
        <taxon>Actinomycetota</taxon>
        <taxon>Actinomycetes</taxon>
        <taxon>Pseudonocardiales</taxon>
        <taxon>Pseudonocardiaceae</taxon>
        <taxon>Gandjariella</taxon>
    </lineage>
</organism>
<feature type="compositionally biased region" description="Pro residues" evidence="1">
    <location>
        <begin position="564"/>
        <end position="581"/>
    </location>
</feature>
<dbReference type="OrthoDB" id="3692636at2"/>
<name>A0A4D4J464_9PSEU</name>
<dbReference type="RefSeq" id="WP_153816533.1">
    <property type="nucleotide sequence ID" value="NZ_BJFL01000003.1"/>
</dbReference>
<gene>
    <name evidence="2" type="ORF">GTS_09390</name>
</gene>
<feature type="compositionally biased region" description="Gly residues" evidence="1">
    <location>
        <begin position="843"/>
        <end position="854"/>
    </location>
</feature>
<feature type="compositionally biased region" description="Basic and acidic residues" evidence="1">
    <location>
        <begin position="105"/>
        <end position="128"/>
    </location>
</feature>
<accession>A0A4D4J464</accession>
<dbReference type="Proteomes" id="UP000298860">
    <property type="component" value="Unassembled WGS sequence"/>
</dbReference>
<proteinExistence type="predicted"/>
<feature type="compositionally biased region" description="Low complexity" evidence="1">
    <location>
        <begin position="824"/>
        <end position="837"/>
    </location>
</feature>
<feature type="compositionally biased region" description="Gly residues" evidence="1">
    <location>
        <begin position="864"/>
        <end position="873"/>
    </location>
</feature>
<reference evidence="3" key="1">
    <citation type="submission" date="2019-04" db="EMBL/GenBank/DDBJ databases">
        <title>Draft genome sequence of Pseudonocardiaceae bacterium SL3-2-4.</title>
        <authorList>
            <person name="Ningsih F."/>
            <person name="Yokota A."/>
            <person name="Sakai Y."/>
            <person name="Nanatani K."/>
            <person name="Yabe S."/>
            <person name="Oetari A."/>
            <person name="Sjamsuridzal W."/>
        </authorList>
    </citation>
    <scope>NUCLEOTIDE SEQUENCE [LARGE SCALE GENOMIC DNA]</scope>
    <source>
        <strain evidence="3">SL3-2-4</strain>
    </source>
</reference>
<feature type="compositionally biased region" description="Low complexity" evidence="1">
    <location>
        <begin position="663"/>
        <end position="677"/>
    </location>
</feature>
<dbReference type="Gene3D" id="1.10.287.1060">
    <property type="entry name" value="ESAT-6-like"/>
    <property type="match status" value="1"/>
</dbReference>
<feature type="compositionally biased region" description="Low complexity" evidence="1">
    <location>
        <begin position="713"/>
        <end position="724"/>
    </location>
</feature>
<feature type="compositionally biased region" description="Gly residues" evidence="1">
    <location>
        <begin position="443"/>
        <end position="462"/>
    </location>
</feature>
<feature type="compositionally biased region" description="Gly residues" evidence="1">
    <location>
        <begin position="779"/>
        <end position="812"/>
    </location>
</feature>
<dbReference type="SUPFAM" id="SSF140453">
    <property type="entry name" value="EsxAB dimer-like"/>
    <property type="match status" value="1"/>
</dbReference>
<evidence type="ECO:0000256" key="1">
    <source>
        <dbReference type="SAM" id="MobiDB-lite"/>
    </source>
</evidence>
<feature type="compositionally biased region" description="Polar residues" evidence="1">
    <location>
        <begin position="879"/>
        <end position="888"/>
    </location>
</feature>
<feature type="compositionally biased region" description="Gly residues" evidence="1">
    <location>
        <begin position="411"/>
        <end position="436"/>
    </location>
</feature>
<dbReference type="EMBL" id="BJFL01000003">
    <property type="protein sequence ID" value="GDY29306.1"/>
    <property type="molecule type" value="Genomic_DNA"/>
</dbReference>
<evidence type="ECO:0000313" key="3">
    <source>
        <dbReference type="Proteomes" id="UP000298860"/>
    </source>
</evidence>
<dbReference type="InterPro" id="IPR036689">
    <property type="entry name" value="ESAT-6-like_sf"/>
</dbReference>
<dbReference type="AlphaFoldDB" id="A0A4D4J464"/>
<feature type="compositionally biased region" description="Gly residues" evidence="1">
    <location>
        <begin position="739"/>
        <end position="761"/>
    </location>
</feature>
<feature type="compositionally biased region" description="Pro residues" evidence="1">
    <location>
        <begin position="698"/>
        <end position="712"/>
    </location>
</feature>
<evidence type="ECO:0008006" key="4">
    <source>
        <dbReference type="Google" id="ProtNLM"/>
    </source>
</evidence>
<feature type="region of interest" description="Disordered" evidence="1">
    <location>
        <begin position="387"/>
        <end position="494"/>
    </location>
</feature>
<comment type="caution">
    <text evidence="2">The sequence shown here is derived from an EMBL/GenBank/DDBJ whole genome shotgun (WGS) entry which is preliminary data.</text>
</comment>
<feature type="region of interest" description="Disordered" evidence="1">
    <location>
        <begin position="552"/>
        <end position="589"/>
    </location>
</feature>
<feature type="compositionally biased region" description="Basic and acidic residues" evidence="1">
    <location>
        <begin position="906"/>
        <end position="916"/>
    </location>
</feature>
<feature type="compositionally biased region" description="Gly residues" evidence="1">
    <location>
        <begin position="552"/>
        <end position="563"/>
    </location>
</feature>
<sequence length="916" mass="90617">MADAPSWDDVKKLLDDPNVPDAEKAELAKNFEAYDDNWSAFGTEDRVQPYLDRYGGGYWNTQGRQSVDALEDLNPFSGASWSDGGHAKRYLIDSYNKAKASADQAAKDNKQHDDDVASGRHKLEDARNRAAGGGTGVGTSDELLDAGKPGLRYFDRFLPLYGKLPDTVRKNPPQGVTMTADFLHQRYDEHRGINFTHFTTDADEMASCAGTERGEHQEMANKLSTLWNHWTGPASRSSQEYFAGFARHVEKITQALDDTAQISKLAMHNIADAVRGKAQWLLDNDRNSDTYDGKSPGQIDVIIKCAAGTASDDELKQACGYVGVEVDDGACHKSTYQSKVTHAATAWLNRFAADMEGRVGAFIKTCDSTKSRVDDAFKSLTDQLGKITGDPFADQPADHGGDSGGHTAPSGAGGGGHAGGGGMPSGGASGGGGSAGGSVPPLGGAGTPGATGLPGAGGVPGAGGPPPGAGRTPDPRSPGAGQPVPAGYSPAAGTPQETVRIQDGRNTIQVAHPDGQGHVRLTVDPGNGQVKTYDLDFGGSAAGVLGTPAGFGQPGAGGAGPFGPGQPGPFAPGPPGLPGPADPAGAGLPGGGVPGGVLPVHAGPDGRAVVHDGPLTITAEHPAGAPDQLRITVDGGHGQPTSYTVDYAAPGGATSGYPPQPGAVPVGGPQPAAWAGGVSPGQPQPTGLPDGGPGAGPLAPPGQPPAPAPQYPPAAAAAAGYSAGDPGGYPTGGDPEPGNPGGGYPGGAGIPAGSPYGGGPTGPMSTVAASAGFGHPGEATGGGGSLWGAAGGGGDPHGTGGGQPGDIWGGQGGDHHPGLADTSAPQAGAAGDAGLAAMPDSGSGHGQQAGGAVAGGAMMPMMGGAMGAAGGQSGDQERSGSQWRTQGQLFDDAADGGRAVRGVLGADDRGATGDGS</sequence>